<accession>A0A5J4PMH0</accession>
<comment type="caution">
    <text evidence="1">The sequence shown here is derived from an EMBL/GenBank/DDBJ whole genome shotgun (WGS) entry which is preliminary data.</text>
</comment>
<name>A0A5J4PMH0_9ZZZZ</name>
<evidence type="ECO:0000313" key="1">
    <source>
        <dbReference type="EMBL" id="KAA6310091.1"/>
    </source>
</evidence>
<reference evidence="1" key="1">
    <citation type="submission" date="2019-03" db="EMBL/GenBank/DDBJ databases">
        <title>Single cell metagenomics reveals metabolic interactions within the superorganism composed of flagellate Streblomastix strix and complex community of Bacteroidetes bacteria on its surface.</title>
        <authorList>
            <person name="Treitli S.C."/>
            <person name="Kolisko M."/>
            <person name="Husnik F."/>
            <person name="Keeling P."/>
            <person name="Hampl V."/>
        </authorList>
    </citation>
    <scope>NUCLEOTIDE SEQUENCE</scope>
    <source>
        <strain evidence="1">STM</strain>
    </source>
</reference>
<gene>
    <name evidence="1" type="ORF">EZS27_038543</name>
</gene>
<sequence length="37" mass="4465">MGHRVYYRTSDVRAFVNKHCDYWQIKAFENGTKAKED</sequence>
<organism evidence="1">
    <name type="scientific">termite gut metagenome</name>
    <dbReference type="NCBI Taxonomy" id="433724"/>
    <lineage>
        <taxon>unclassified sequences</taxon>
        <taxon>metagenomes</taxon>
        <taxon>organismal metagenomes</taxon>
    </lineage>
</organism>
<dbReference type="EMBL" id="SNRY01007606">
    <property type="protein sequence ID" value="KAA6310091.1"/>
    <property type="molecule type" value="Genomic_DNA"/>
</dbReference>
<proteinExistence type="predicted"/>
<protein>
    <submittedName>
        <fullName evidence="1">Uncharacterized protein</fullName>
    </submittedName>
</protein>
<dbReference type="AlphaFoldDB" id="A0A5J4PMH0"/>